<organism evidence="1 2">
    <name type="scientific">Dermatophagoides pteronyssinus</name>
    <name type="common">European house dust mite</name>
    <dbReference type="NCBI Taxonomy" id="6956"/>
    <lineage>
        <taxon>Eukaryota</taxon>
        <taxon>Metazoa</taxon>
        <taxon>Ecdysozoa</taxon>
        <taxon>Arthropoda</taxon>
        <taxon>Chelicerata</taxon>
        <taxon>Arachnida</taxon>
        <taxon>Acari</taxon>
        <taxon>Acariformes</taxon>
        <taxon>Sarcoptiformes</taxon>
        <taxon>Astigmata</taxon>
        <taxon>Psoroptidia</taxon>
        <taxon>Analgoidea</taxon>
        <taxon>Pyroglyphidae</taxon>
        <taxon>Dermatophagoidinae</taxon>
        <taxon>Dermatophagoides</taxon>
    </lineage>
</organism>
<protein>
    <submittedName>
        <fullName evidence="2">Uncharacterized protein LOC113788497</fullName>
    </submittedName>
</protein>
<keyword evidence="1" id="KW-1185">Reference proteome</keyword>
<name>A0A6P6XLV9_DERPT</name>
<dbReference type="OMA" id="ERCANSH"/>
<sequence>MAKQYQCEYCQRSFRDTRKDRQKHRKSQEHLRKKFEYEFYLLKCLAEKFGWKNLQSIFNGEDLNCLQEVLSKTNGCKYHFETDKSTISTLTTRCRYGLHCKHSHQFDDQQIHHYRHYFLNILSRKSIQNQLKQPEQQMVDWSNKSIISKNQLRKELLLNIWLEKRFKFDPDKRIDLIIGLI</sequence>
<dbReference type="Proteomes" id="UP000515146">
    <property type="component" value="Unplaced"/>
</dbReference>
<dbReference type="RefSeq" id="XP_027193753.1">
    <property type="nucleotide sequence ID" value="XM_027337952.1"/>
</dbReference>
<dbReference type="InParanoid" id="A0A6P6XLV9"/>
<accession>A0A6P6XLV9</accession>
<proteinExistence type="predicted"/>
<dbReference type="SUPFAM" id="SSF57667">
    <property type="entry name" value="beta-beta-alpha zinc fingers"/>
    <property type="match status" value="1"/>
</dbReference>
<gene>
    <name evidence="2" type="primary">LOC113788497</name>
</gene>
<evidence type="ECO:0000313" key="2">
    <source>
        <dbReference type="RefSeq" id="XP_027193753.1"/>
    </source>
</evidence>
<dbReference type="InterPro" id="IPR036236">
    <property type="entry name" value="Znf_C2H2_sf"/>
</dbReference>
<dbReference type="AlphaFoldDB" id="A0A6P6XLV9"/>
<dbReference type="OrthoDB" id="6473869at2759"/>
<reference evidence="2" key="1">
    <citation type="submission" date="2025-08" db="UniProtKB">
        <authorList>
            <consortium name="RefSeq"/>
        </authorList>
    </citation>
    <scope>IDENTIFICATION</scope>
    <source>
        <strain evidence="2">Airmid</strain>
    </source>
</reference>
<evidence type="ECO:0000313" key="1">
    <source>
        <dbReference type="Proteomes" id="UP000515146"/>
    </source>
</evidence>
<dbReference type="KEGG" id="dpte:113788497"/>